<reference evidence="2" key="1">
    <citation type="submission" date="2015-05" db="UniProtKB">
        <authorList>
            <consortium name="EnsemblMetazoa"/>
        </authorList>
    </citation>
    <scope>IDENTIFICATION</scope>
</reference>
<dbReference type="InParanoid" id="T1HW18"/>
<dbReference type="EnsemblMetazoa" id="RPRC008238-RA">
    <property type="protein sequence ID" value="RPRC008238-PA"/>
    <property type="gene ID" value="RPRC008238"/>
</dbReference>
<evidence type="ECO:0000313" key="2">
    <source>
        <dbReference type="EnsemblMetazoa" id="RPRC008238-PA"/>
    </source>
</evidence>
<evidence type="ECO:0000313" key="3">
    <source>
        <dbReference type="Proteomes" id="UP000015103"/>
    </source>
</evidence>
<feature type="compositionally biased region" description="Polar residues" evidence="1">
    <location>
        <begin position="193"/>
        <end position="204"/>
    </location>
</feature>
<accession>T1HW18</accession>
<protein>
    <submittedName>
        <fullName evidence="2">Uncharacterized protein</fullName>
    </submittedName>
</protein>
<sequence length="575" mass="66024">MNNKGLHEEIRLLAEKKTKGAKDSHDSDFSLNIDELSNKTKIEEENIDHDYFKYILGQDYDEIVQSTYKEFQSSIVSNKPSEEGSNSLSTTKTEKFSSGSDTSSFESNIEKLLKQEEILTYKYEQSKSSMSNRDLAKSSSESVESIVSFKSNKIRKSNNLVEQKDLLEERLVKLIEEREEENQSVETKELTKPFQTKESSIKSSSEVDEEQSKASRSSEERSKPLKIVEARPKTLKVTEELSKPSKFIAQRTKPAKIVETRLKSSKIASEQLVEKLVDPLELEVKQEISKTIDNKYKTNNEAIMQKLNNFINSSDSILNGNTENESDTSQQLSEQRQTQSRENFATKDATKTGGKIAQNATACTIPKRSESRQSIRSICNRRSSIDSPSYMQSQNSKELKEPIDDSEVEEEFKVNEKLLKRMLEENKLMAMKIEQNRLFNDDKSIQHSFIDENTEENVEYSLSEDMPLSKKLSCSNVKPITKRFKRKNLSFSDVEVRKIECENKHLESRIRDLMKKGSKLSVNPSAKYCVEASSSINRRKLDAKTCRENLKIERKIRDIKTKSNQKAPWAVPVWI</sequence>
<feature type="compositionally biased region" description="Polar residues" evidence="1">
    <location>
        <begin position="74"/>
        <end position="91"/>
    </location>
</feature>
<feature type="compositionally biased region" description="Basic and acidic residues" evidence="1">
    <location>
        <begin position="210"/>
        <end position="227"/>
    </location>
</feature>
<feature type="compositionally biased region" description="Low complexity" evidence="1">
    <location>
        <begin position="97"/>
        <end position="107"/>
    </location>
</feature>
<keyword evidence="3" id="KW-1185">Reference proteome</keyword>
<dbReference type="RefSeq" id="XP_073971047.1">
    <property type="nucleotide sequence ID" value="XM_074114946.1"/>
</dbReference>
<feature type="compositionally biased region" description="Low complexity" evidence="1">
    <location>
        <begin position="374"/>
        <end position="387"/>
    </location>
</feature>
<organism evidence="2 3">
    <name type="scientific">Rhodnius prolixus</name>
    <name type="common">Triatomid bug</name>
    <dbReference type="NCBI Taxonomy" id="13249"/>
    <lineage>
        <taxon>Eukaryota</taxon>
        <taxon>Metazoa</taxon>
        <taxon>Ecdysozoa</taxon>
        <taxon>Arthropoda</taxon>
        <taxon>Hexapoda</taxon>
        <taxon>Insecta</taxon>
        <taxon>Pterygota</taxon>
        <taxon>Neoptera</taxon>
        <taxon>Paraneoptera</taxon>
        <taxon>Hemiptera</taxon>
        <taxon>Heteroptera</taxon>
        <taxon>Panheteroptera</taxon>
        <taxon>Cimicomorpha</taxon>
        <taxon>Reduviidae</taxon>
        <taxon>Triatominae</taxon>
        <taxon>Rhodnius</taxon>
    </lineage>
</organism>
<dbReference type="RefSeq" id="XP_073971046.1">
    <property type="nucleotide sequence ID" value="XM_074114945.1"/>
</dbReference>
<feature type="region of interest" description="Disordered" evidence="1">
    <location>
        <begin position="74"/>
        <end position="107"/>
    </location>
</feature>
<dbReference type="GeneID" id="141447429"/>
<dbReference type="HOGENOM" id="CLU_474374_0_0_1"/>
<feature type="compositionally biased region" description="Polar residues" evidence="1">
    <location>
        <begin position="314"/>
        <end position="343"/>
    </location>
</feature>
<evidence type="ECO:0000256" key="1">
    <source>
        <dbReference type="SAM" id="MobiDB-lite"/>
    </source>
</evidence>
<dbReference type="VEuPathDB" id="VectorBase:RPRC008238"/>
<dbReference type="EMBL" id="ACPB03023510">
    <property type="status" value="NOT_ANNOTATED_CDS"/>
    <property type="molecule type" value="Genomic_DNA"/>
</dbReference>
<dbReference type="AlphaFoldDB" id="T1HW18"/>
<dbReference type="Proteomes" id="UP000015103">
    <property type="component" value="Unassembled WGS sequence"/>
</dbReference>
<name>T1HW18_RHOPR</name>
<feature type="region of interest" description="Disordered" evidence="1">
    <location>
        <begin position="178"/>
        <end position="227"/>
    </location>
</feature>
<feature type="region of interest" description="Disordered" evidence="1">
    <location>
        <begin position="314"/>
        <end position="404"/>
    </location>
</feature>
<proteinExistence type="predicted"/>